<keyword evidence="2" id="KW-1185">Reference proteome</keyword>
<evidence type="ECO:0000313" key="1">
    <source>
        <dbReference type="EMBL" id="SDB61022.1"/>
    </source>
</evidence>
<reference evidence="1 2" key="1">
    <citation type="submission" date="2016-10" db="EMBL/GenBank/DDBJ databases">
        <authorList>
            <person name="de Groot N.N."/>
        </authorList>
    </citation>
    <scope>NUCLEOTIDE SEQUENCE [LARGE SCALE GENOMIC DNA]</scope>
    <source>
        <strain evidence="1 2">ASO4-2</strain>
    </source>
</reference>
<protein>
    <submittedName>
        <fullName evidence="1">Uncharacterized protein</fullName>
    </submittedName>
</protein>
<gene>
    <name evidence="1" type="ORF">SAMN05660653_03160</name>
</gene>
<name>A0A1G6EUS0_9BACT</name>
<dbReference type="EMBL" id="FMXO01000023">
    <property type="protein sequence ID" value="SDB61022.1"/>
    <property type="molecule type" value="Genomic_DNA"/>
</dbReference>
<accession>A0A1G6EUS0</accession>
<evidence type="ECO:0000313" key="2">
    <source>
        <dbReference type="Proteomes" id="UP000198771"/>
    </source>
</evidence>
<organism evidence="1 2">
    <name type="scientific">Desulfonatronum thiosulfatophilum</name>
    <dbReference type="NCBI Taxonomy" id="617002"/>
    <lineage>
        <taxon>Bacteria</taxon>
        <taxon>Pseudomonadati</taxon>
        <taxon>Thermodesulfobacteriota</taxon>
        <taxon>Desulfovibrionia</taxon>
        <taxon>Desulfovibrionales</taxon>
        <taxon>Desulfonatronaceae</taxon>
        <taxon>Desulfonatronum</taxon>
    </lineage>
</organism>
<proteinExistence type="predicted"/>
<dbReference type="STRING" id="617002.SAMN05660653_03160"/>
<dbReference type="Proteomes" id="UP000198771">
    <property type="component" value="Unassembled WGS sequence"/>
</dbReference>
<dbReference type="AlphaFoldDB" id="A0A1G6EUS0"/>
<sequence length="116" mass="13046">MPLSREHEIRKQQAIKATVLLLDEVRKVARILNVIAPREYATQPLAKPVKQPELEHQDGWGILTPAGVQKGEEKSESWGIFAQPETSQQAAKAGGEGWLSESLRALYRHRAFHGKR</sequence>